<evidence type="ECO:0000313" key="2">
    <source>
        <dbReference type="Proteomes" id="UP000001819"/>
    </source>
</evidence>
<gene>
    <name evidence="3" type="primary">LOC26532449</name>
</gene>
<evidence type="ECO:0000256" key="1">
    <source>
        <dbReference type="SAM" id="MobiDB-lite"/>
    </source>
</evidence>
<dbReference type="Proteomes" id="UP000001819">
    <property type="component" value="Chromosome X"/>
</dbReference>
<sequence length="113" mass="13069">MTFERLSEQPAKKSAPPIPQKRSKSFQLCMKNQRRTISHRCCDVVPGKQQLNEQFWFTGKNNKEIWPTVMTNICIFLHLAHIHAYDVEVVYVAGRIVFFTDISCTSFSTNCVT</sequence>
<dbReference type="InParanoid" id="A0A6I8WCV7"/>
<accession>A0A6I8WCV7</accession>
<feature type="region of interest" description="Disordered" evidence="1">
    <location>
        <begin position="1"/>
        <end position="24"/>
    </location>
</feature>
<protein>
    <submittedName>
        <fullName evidence="3">Uncharacterized protein isoform X1</fullName>
    </submittedName>
</protein>
<feature type="compositionally biased region" description="Basic and acidic residues" evidence="1">
    <location>
        <begin position="1"/>
        <end position="11"/>
    </location>
</feature>
<name>A0A6I8WCV7_DROPS</name>
<organism evidence="2 3">
    <name type="scientific">Drosophila pseudoobscura pseudoobscura</name>
    <name type="common">Fruit fly</name>
    <dbReference type="NCBI Taxonomy" id="46245"/>
    <lineage>
        <taxon>Eukaryota</taxon>
        <taxon>Metazoa</taxon>
        <taxon>Ecdysozoa</taxon>
        <taxon>Arthropoda</taxon>
        <taxon>Hexapoda</taxon>
        <taxon>Insecta</taxon>
        <taxon>Pterygota</taxon>
        <taxon>Neoptera</taxon>
        <taxon>Endopterygota</taxon>
        <taxon>Diptera</taxon>
        <taxon>Brachycera</taxon>
        <taxon>Muscomorpha</taxon>
        <taxon>Ephydroidea</taxon>
        <taxon>Drosophilidae</taxon>
        <taxon>Drosophila</taxon>
        <taxon>Sophophora</taxon>
    </lineage>
</organism>
<keyword evidence="2" id="KW-1185">Reference proteome</keyword>
<proteinExistence type="predicted"/>
<evidence type="ECO:0000313" key="3">
    <source>
        <dbReference type="RefSeq" id="XP_033241246.1"/>
    </source>
</evidence>
<dbReference type="KEGG" id="dpo:26532449"/>
<dbReference type="AlphaFoldDB" id="A0A6I8WCV7"/>
<dbReference type="RefSeq" id="XP_033241246.1">
    <property type="nucleotide sequence ID" value="XM_033385355.1"/>
</dbReference>
<reference evidence="3" key="1">
    <citation type="submission" date="2025-08" db="UniProtKB">
        <authorList>
            <consortium name="RefSeq"/>
        </authorList>
    </citation>
    <scope>IDENTIFICATION</scope>
    <source>
        <strain evidence="3">MV-25-SWS-2005</strain>
        <tissue evidence="3">Whole body</tissue>
    </source>
</reference>